<evidence type="ECO:0000256" key="1">
    <source>
        <dbReference type="ARBA" id="ARBA00010466"/>
    </source>
</evidence>
<dbReference type="InterPro" id="IPR051054">
    <property type="entry name" value="SorC_transcr_regulators"/>
</dbReference>
<dbReference type="AlphaFoldDB" id="A0A4Q7NFZ8"/>
<comment type="similarity">
    <text evidence="1">Belongs to the SorC transcriptional regulatory family.</text>
</comment>
<organism evidence="6 7">
    <name type="scientific">Motilibacter rhizosphaerae</name>
    <dbReference type="NCBI Taxonomy" id="598652"/>
    <lineage>
        <taxon>Bacteria</taxon>
        <taxon>Bacillati</taxon>
        <taxon>Actinomycetota</taxon>
        <taxon>Actinomycetes</taxon>
        <taxon>Motilibacterales</taxon>
        <taxon>Motilibacteraceae</taxon>
        <taxon>Motilibacter</taxon>
    </lineage>
</organism>
<protein>
    <submittedName>
        <fullName evidence="6">Transcriptional regulator</fullName>
    </submittedName>
</protein>
<dbReference type="GO" id="GO:0003677">
    <property type="term" value="F:DNA binding"/>
    <property type="evidence" value="ECO:0007669"/>
    <property type="project" value="UniProtKB-KW"/>
</dbReference>
<evidence type="ECO:0000256" key="3">
    <source>
        <dbReference type="ARBA" id="ARBA00023125"/>
    </source>
</evidence>
<keyword evidence="7" id="KW-1185">Reference proteome</keyword>
<reference evidence="6 7" key="1">
    <citation type="submission" date="2019-02" db="EMBL/GenBank/DDBJ databases">
        <title>Genomic Encyclopedia of Type Strains, Phase IV (KMG-IV): sequencing the most valuable type-strain genomes for metagenomic binning, comparative biology and taxonomic classification.</title>
        <authorList>
            <person name="Goeker M."/>
        </authorList>
    </citation>
    <scope>NUCLEOTIDE SEQUENCE [LARGE SCALE GENOMIC DNA]</scope>
    <source>
        <strain evidence="6 7">DSM 45622</strain>
    </source>
</reference>
<comment type="caution">
    <text evidence="6">The sequence shown here is derived from an EMBL/GenBank/DDBJ whole genome shotgun (WGS) entry which is preliminary data.</text>
</comment>
<name>A0A4Q7NFZ8_9ACTN</name>
<dbReference type="InterPro" id="IPR037171">
    <property type="entry name" value="NagB/RpiA_transferase-like"/>
</dbReference>
<sequence>MPRRSQPGPGELVLMASVARRHYLAGRSNVEIAEELGLSRFKVARLLDAAVSTGLVRIEITSPAGVDVELSSRLQEAYGLRHAVVVDVDDPPVETLLPALGRAAADLVSEIVTDDDVLGLVWARSVSAMSAALRELAPCPVVQLSGALLAPGGGGDTGTELVRSVARVGGGPAYCFYAPMIVPDAATATALRRQPDVTRALEQLPRVTKAVVGVGAWAPGYSTVHDALPEPERARLYQRGVRAEVGGNLLDAEGGEVESPLTARLLSVGADQLRQVEEVVAVAYGVPKAAAVRAALRSGLVRGLVTHRALAVALLALEAGA</sequence>
<accession>A0A4Q7NFZ8</accession>
<keyword evidence="4" id="KW-0804">Transcription</keyword>
<evidence type="ECO:0000313" key="6">
    <source>
        <dbReference type="EMBL" id="RZS82830.1"/>
    </source>
</evidence>
<dbReference type="PANTHER" id="PTHR34294">
    <property type="entry name" value="TRANSCRIPTIONAL REGULATOR-RELATED"/>
    <property type="match status" value="1"/>
</dbReference>
<keyword evidence="2" id="KW-0805">Transcription regulation</keyword>
<dbReference type="OrthoDB" id="186585at2"/>
<dbReference type="GO" id="GO:0030246">
    <property type="term" value="F:carbohydrate binding"/>
    <property type="evidence" value="ECO:0007669"/>
    <property type="project" value="InterPro"/>
</dbReference>
<dbReference type="Gene3D" id="3.40.50.1360">
    <property type="match status" value="1"/>
</dbReference>
<dbReference type="RefSeq" id="WP_130493965.1">
    <property type="nucleotide sequence ID" value="NZ_SGXD01000004.1"/>
</dbReference>
<keyword evidence="3" id="KW-0238">DNA-binding</keyword>
<evidence type="ECO:0000256" key="2">
    <source>
        <dbReference type="ARBA" id="ARBA00023015"/>
    </source>
</evidence>
<feature type="domain" description="Sugar-binding" evidence="5">
    <location>
        <begin position="67"/>
        <end position="316"/>
    </location>
</feature>
<proteinExistence type="inferred from homology"/>
<dbReference type="SUPFAM" id="SSF100950">
    <property type="entry name" value="NagB/RpiA/CoA transferase-like"/>
    <property type="match status" value="1"/>
</dbReference>
<evidence type="ECO:0000313" key="7">
    <source>
        <dbReference type="Proteomes" id="UP000293638"/>
    </source>
</evidence>
<dbReference type="InterPro" id="IPR007324">
    <property type="entry name" value="Sugar-bd_dom_put"/>
</dbReference>
<evidence type="ECO:0000259" key="5">
    <source>
        <dbReference type="Pfam" id="PF04198"/>
    </source>
</evidence>
<dbReference type="InterPro" id="IPR036388">
    <property type="entry name" value="WH-like_DNA-bd_sf"/>
</dbReference>
<dbReference type="Proteomes" id="UP000293638">
    <property type="component" value="Unassembled WGS sequence"/>
</dbReference>
<dbReference type="Gene3D" id="1.10.10.10">
    <property type="entry name" value="Winged helix-like DNA-binding domain superfamily/Winged helix DNA-binding domain"/>
    <property type="match status" value="1"/>
</dbReference>
<dbReference type="EMBL" id="SGXD01000004">
    <property type="protein sequence ID" value="RZS82830.1"/>
    <property type="molecule type" value="Genomic_DNA"/>
</dbReference>
<dbReference type="Pfam" id="PF04198">
    <property type="entry name" value="Sugar-bind"/>
    <property type="match status" value="1"/>
</dbReference>
<dbReference type="PANTHER" id="PTHR34294:SF1">
    <property type="entry name" value="TRANSCRIPTIONAL REGULATOR LSRR"/>
    <property type="match status" value="1"/>
</dbReference>
<evidence type="ECO:0000256" key="4">
    <source>
        <dbReference type="ARBA" id="ARBA00023163"/>
    </source>
</evidence>
<gene>
    <name evidence="6" type="ORF">EV189_3225</name>
</gene>